<dbReference type="RefSeq" id="WP_310575763.1">
    <property type="nucleotide sequence ID" value="NZ_JAVKPK010000026.1"/>
</dbReference>
<comment type="caution">
    <text evidence="1">The sequence shown here is derived from an EMBL/GenBank/DDBJ whole genome shotgun (WGS) entry which is preliminary data.</text>
</comment>
<dbReference type="Proteomes" id="UP001246244">
    <property type="component" value="Unassembled WGS sequence"/>
</dbReference>
<evidence type="ECO:0000313" key="1">
    <source>
        <dbReference type="EMBL" id="MDR7665737.1"/>
    </source>
</evidence>
<evidence type="ECO:0008006" key="3">
    <source>
        <dbReference type="Google" id="ProtNLM"/>
    </source>
</evidence>
<proteinExistence type="predicted"/>
<dbReference type="EMBL" id="JAVKPK010000026">
    <property type="protein sequence ID" value="MDR7665737.1"/>
    <property type="molecule type" value="Genomic_DNA"/>
</dbReference>
<protein>
    <recommendedName>
        <fullName evidence="3">Mobile element protein</fullName>
    </recommendedName>
</protein>
<reference evidence="2" key="1">
    <citation type="submission" date="2023-07" db="EMBL/GenBank/DDBJ databases">
        <title>Whole-genome sequencing of a new Methanosarcina sp. Z-7115.</title>
        <authorList>
            <person name="Zhilina T.N."/>
            <person name="Merkel A.Y."/>
        </authorList>
    </citation>
    <scope>NUCLEOTIDE SEQUENCE [LARGE SCALE GENOMIC DNA]</scope>
    <source>
        <strain evidence="2">Z-7115</strain>
    </source>
</reference>
<keyword evidence="2" id="KW-1185">Reference proteome</keyword>
<sequence>MALQETKNGTLILQIMNRINEIDFTTSKNLHTFGTYTRKSSKTCKTQAMQESFTPGEL</sequence>
<organism evidence="1 2">
    <name type="scientific">Methanosarcina baikalica</name>
    <dbReference type="NCBI Taxonomy" id="3073890"/>
    <lineage>
        <taxon>Archaea</taxon>
        <taxon>Methanobacteriati</taxon>
        <taxon>Methanobacteriota</taxon>
        <taxon>Stenosarchaea group</taxon>
        <taxon>Methanomicrobia</taxon>
        <taxon>Methanosarcinales</taxon>
        <taxon>Methanosarcinaceae</taxon>
        <taxon>Methanosarcina</taxon>
    </lineage>
</organism>
<gene>
    <name evidence="1" type="ORF">RG963_08120</name>
</gene>
<name>A0ABU2D179_9EURY</name>
<accession>A0ABU2D179</accession>
<evidence type="ECO:0000313" key="2">
    <source>
        <dbReference type="Proteomes" id="UP001246244"/>
    </source>
</evidence>